<dbReference type="AlphaFoldDB" id="A0A090WJZ2"/>
<name>A0A090WJZ2_9FLAO</name>
<dbReference type="EMBL" id="BBNU01000001">
    <property type="protein sequence ID" value="GAL77321.1"/>
    <property type="molecule type" value="Genomic_DNA"/>
</dbReference>
<dbReference type="Proteomes" id="UP000029643">
    <property type="component" value="Unassembled WGS sequence"/>
</dbReference>
<gene>
    <name evidence="1" type="ORF">JCM19274_5034</name>
</gene>
<reference evidence="1 2" key="1">
    <citation type="journal article" date="2014" name="Genome Announc.">
        <title>Draft Genome Sequences of Marine Flavobacterium Algibacter lectus Strains SS8 and NR4.</title>
        <authorList>
            <person name="Takatani N."/>
            <person name="Nakanishi M."/>
            <person name="Meirelles P."/>
            <person name="Mino S."/>
            <person name="Suda W."/>
            <person name="Oshima K."/>
            <person name="Hattori M."/>
            <person name="Ohkuma M."/>
            <person name="Hosokawa M."/>
            <person name="Miyashita K."/>
            <person name="Thompson F.L."/>
            <person name="Niwa A."/>
            <person name="Sawabe T."/>
            <person name="Sawabe T."/>
        </authorList>
    </citation>
    <scope>NUCLEOTIDE SEQUENCE [LARGE SCALE GENOMIC DNA]</scope>
    <source>
        <strain evidence="2">JCM19274</strain>
    </source>
</reference>
<protein>
    <submittedName>
        <fullName evidence="1">Uncharacterized protein</fullName>
    </submittedName>
</protein>
<accession>A0A090WJZ2</accession>
<organism evidence="1 2">
    <name type="scientific">Algibacter lectus</name>
    <dbReference type="NCBI Taxonomy" id="221126"/>
    <lineage>
        <taxon>Bacteria</taxon>
        <taxon>Pseudomonadati</taxon>
        <taxon>Bacteroidota</taxon>
        <taxon>Flavobacteriia</taxon>
        <taxon>Flavobacteriales</taxon>
        <taxon>Flavobacteriaceae</taxon>
        <taxon>Algibacter</taxon>
    </lineage>
</organism>
<proteinExistence type="predicted"/>
<evidence type="ECO:0000313" key="1">
    <source>
        <dbReference type="EMBL" id="GAL77321.1"/>
    </source>
</evidence>
<comment type="caution">
    <text evidence="1">The sequence shown here is derived from an EMBL/GenBank/DDBJ whole genome shotgun (WGS) entry which is preliminary data.</text>
</comment>
<sequence>MEPSCNNGAKKVLPPIRSEQATPKVGIDFRIEIVYKYID</sequence>
<evidence type="ECO:0000313" key="2">
    <source>
        <dbReference type="Proteomes" id="UP000029643"/>
    </source>
</evidence>